<reference evidence="1" key="1">
    <citation type="journal article" date="2020" name="Stud. Mycol.">
        <title>101 Dothideomycetes genomes: a test case for predicting lifestyles and emergence of pathogens.</title>
        <authorList>
            <person name="Haridas S."/>
            <person name="Albert R."/>
            <person name="Binder M."/>
            <person name="Bloem J."/>
            <person name="Labutti K."/>
            <person name="Salamov A."/>
            <person name="Andreopoulos B."/>
            <person name="Baker S."/>
            <person name="Barry K."/>
            <person name="Bills G."/>
            <person name="Bluhm B."/>
            <person name="Cannon C."/>
            <person name="Castanera R."/>
            <person name="Culley D."/>
            <person name="Daum C."/>
            <person name="Ezra D."/>
            <person name="Gonzalez J."/>
            <person name="Henrissat B."/>
            <person name="Kuo A."/>
            <person name="Liang C."/>
            <person name="Lipzen A."/>
            <person name="Lutzoni F."/>
            <person name="Magnuson J."/>
            <person name="Mondo S."/>
            <person name="Nolan M."/>
            <person name="Ohm R."/>
            <person name="Pangilinan J."/>
            <person name="Park H.-J."/>
            <person name="Ramirez L."/>
            <person name="Alfaro M."/>
            <person name="Sun H."/>
            <person name="Tritt A."/>
            <person name="Yoshinaga Y."/>
            <person name="Zwiers L.-H."/>
            <person name="Turgeon B."/>
            <person name="Goodwin S."/>
            <person name="Spatafora J."/>
            <person name="Crous P."/>
            <person name="Grigoriev I."/>
        </authorList>
    </citation>
    <scope>NUCLEOTIDE SEQUENCE</scope>
    <source>
        <strain evidence="1">ATCC 16933</strain>
    </source>
</reference>
<evidence type="ECO:0000313" key="2">
    <source>
        <dbReference type="Proteomes" id="UP000799766"/>
    </source>
</evidence>
<dbReference type="Proteomes" id="UP000799766">
    <property type="component" value="Unassembled WGS sequence"/>
</dbReference>
<keyword evidence="2" id="KW-1185">Reference proteome</keyword>
<proteinExistence type="predicted"/>
<dbReference type="AlphaFoldDB" id="A0A6A6PEC4"/>
<dbReference type="InterPro" id="IPR024242">
    <property type="entry name" value="NCE101"/>
</dbReference>
<organism evidence="1 2">
    <name type="scientific">Lineolata rhizophorae</name>
    <dbReference type="NCBI Taxonomy" id="578093"/>
    <lineage>
        <taxon>Eukaryota</taxon>
        <taxon>Fungi</taxon>
        <taxon>Dikarya</taxon>
        <taxon>Ascomycota</taxon>
        <taxon>Pezizomycotina</taxon>
        <taxon>Dothideomycetes</taxon>
        <taxon>Dothideomycetes incertae sedis</taxon>
        <taxon>Lineolatales</taxon>
        <taxon>Lineolataceae</taxon>
        <taxon>Lineolata</taxon>
    </lineage>
</organism>
<dbReference type="GO" id="GO:0009306">
    <property type="term" value="P:protein secretion"/>
    <property type="evidence" value="ECO:0007669"/>
    <property type="project" value="InterPro"/>
</dbReference>
<protein>
    <submittedName>
        <fullName evidence="1">Uncharacterized protein</fullName>
    </submittedName>
</protein>
<gene>
    <name evidence="1" type="ORF">BDY21DRAFT_360290</name>
</gene>
<accession>A0A6A6PEC4</accession>
<sequence>MSVPRYTHIISRPRHAMWSAFVPRICHPTNPVSSTSRASSLALDPVFAISIGVAAAALRIRREEREQGRSLADTAAALRRRTRLVWDGAPWRSDRGWVRR</sequence>
<evidence type="ECO:0000313" key="1">
    <source>
        <dbReference type="EMBL" id="KAF2462354.1"/>
    </source>
</evidence>
<dbReference type="Pfam" id="PF11654">
    <property type="entry name" value="NCE101"/>
    <property type="match status" value="1"/>
</dbReference>
<dbReference type="EMBL" id="MU001670">
    <property type="protein sequence ID" value="KAF2462354.1"/>
    <property type="molecule type" value="Genomic_DNA"/>
</dbReference>
<name>A0A6A6PEC4_9PEZI</name>